<evidence type="ECO:0000256" key="2">
    <source>
        <dbReference type="ARBA" id="ARBA00022898"/>
    </source>
</evidence>
<proteinExistence type="predicted"/>
<organism evidence="5 6">
    <name type="scientific">Paraburkholderia piptadeniae</name>
    <dbReference type="NCBI Taxonomy" id="1701573"/>
    <lineage>
        <taxon>Bacteria</taxon>
        <taxon>Pseudomonadati</taxon>
        <taxon>Pseudomonadota</taxon>
        <taxon>Betaproteobacteria</taxon>
        <taxon>Burkholderiales</taxon>
        <taxon>Burkholderiaceae</taxon>
        <taxon>Paraburkholderia</taxon>
    </lineage>
</organism>
<evidence type="ECO:0000256" key="3">
    <source>
        <dbReference type="SAM" id="MobiDB-lite"/>
    </source>
</evidence>
<reference evidence="5" key="1">
    <citation type="submission" date="2016-12" db="EMBL/GenBank/DDBJ databases">
        <authorList>
            <person name="Moulin L."/>
        </authorList>
    </citation>
    <scope>NUCLEOTIDE SEQUENCE [LARGE SCALE GENOMIC DNA]</scope>
    <source>
        <strain evidence="5">STM 7183</strain>
    </source>
</reference>
<dbReference type="RefSeq" id="WP_087737930.1">
    <property type="nucleotide sequence ID" value="NZ_CYGY02000063.1"/>
</dbReference>
<dbReference type="Pfam" id="PF00583">
    <property type="entry name" value="Acetyltransf_1"/>
    <property type="match status" value="1"/>
</dbReference>
<dbReference type="InterPro" id="IPR050214">
    <property type="entry name" value="Cys_Synth/Cystath_Beta-Synth"/>
</dbReference>
<dbReference type="Pfam" id="PF00291">
    <property type="entry name" value="PALP"/>
    <property type="match status" value="1"/>
</dbReference>
<dbReference type="InterPro" id="IPR000182">
    <property type="entry name" value="GNAT_dom"/>
</dbReference>
<dbReference type="GO" id="GO:0016747">
    <property type="term" value="F:acyltransferase activity, transferring groups other than amino-acyl groups"/>
    <property type="evidence" value="ECO:0007669"/>
    <property type="project" value="InterPro"/>
</dbReference>
<dbReference type="InterPro" id="IPR036052">
    <property type="entry name" value="TrpB-like_PALP_sf"/>
</dbReference>
<evidence type="ECO:0000313" key="5">
    <source>
        <dbReference type="EMBL" id="SIT48327.1"/>
    </source>
</evidence>
<dbReference type="EMBL" id="CYGY02000063">
    <property type="protein sequence ID" value="SIT48327.1"/>
    <property type="molecule type" value="Genomic_DNA"/>
</dbReference>
<dbReference type="OrthoDB" id="9805733at2"/>
<dbReference type="Gene3D" id="3.40.50.1100">
    <property type="match status" value="2"/>
</dbReference>
<accession>A0A1N7SLP6</accession>
<feature type="region of interest" description="Disordered" evidence="3">
    <location>
        <begin position="356"/>
        <end position="383"/>
    </location>
</feature>
<dbReference type="Proteomes" id="UP000195569">
    <property type="component" value="Unassembled WGS sequence"/>
</dbReference>
<dbReference type="Gene3D" id="3.40.630.30">
    <property type="match status" value="1"/>
</dbReference>
<evidence type="ECO:0000313" key="6">
    <source>
        <dbReference type="Proteomes" id="UP000195569"/>
    </source>
</evidence>
<dbReference type="InterPro" id="IPR016181">
    <property type="entry name" value="Acyl_CoA_acyltransferase"/>
</dbReference>
<feature type="domain" description="N-acetyltransferase" evidence="4">
    <location>
        <begin position="384"/>
        <end position="541"/>
    </location>
</feature>
<keyword evidence="6" id="KW-1185">Reference proteome</keyword>
<evidence type="ECO:0000256" key="1">
    <source>
        <dbReference type="ARBA" id="ARBA00001933"/>
    </source>
</evidence>
<dbReference type="GO" id="GO:1901605">
    <property type="term" value="P:alpha-amino acid metabolic process"/>
    <property type="evidence" value="ECO:0007669"/>
    <property type="project" value="UniProtKB-ARBA"/>
</dbReference>
<dbReference type="SUPFAM" id="SSF55729">
    <property type="entry name" value="Acyl-CoA N-acyltransferases (Nat)"/>
    <property type="match status" value="1"/>
</dbReference>
<name>A0A1N7SLP6_9BURK</name>
<comment type="caution">
    <text evidence="5">The sequence shown here is derived from an EMBL/GenBank/DDBJ whole genome shotgun (WGS) entry which is preliminary data.</text>
</comment>
<evidence type="ECO:0000259" key="4">
    <source>
        <dbReference type="PROSITE" id="PS51186"/>
    </source>
</evidence>
<comment type="cofactor">
    <cofactor evidence="1">
        <name>pyridoxal 5'-phosphate</name>
        <dbReference type="ChEBI" id="CHEBI:597326"/>
    </cofactor>
</comment>
<dbReference type="AlphaFoldDB" id="A0A1N7SLP6"/>
<dbReference type="SUPFAM" id="SSF53686">
    <property type="entry name" value="Tryptophan synthase beta subunit-like PLP-dependent enzymes"/>
    <property type="match status" value="1"/>
</dbReference>
<protein>
    <submittedName>
        <fullName evidence="5">Pyridoxal-5'-phosphate-dependent protein beta subunit</fullName>
    </submittedName>
</protein>
<keyword evidence="2" id="KW-0663">Pyridoxal phosphate</keyword>
<sequence length="544" mass="60722">MFSRTLMRKLEDFENPRIVELNSDLYGASFFLMKLLPARFMLERAVEEGFLRPGGTICESSSGSFGLALAMLAARHGYKLVLVSDWTLDRHLRRRLVQLGVRLDIVDKPARSGGLQQARLNRLAQHLKEMPGSFWPSQYSNLANPLAYGKFAELLIERLGEIDCLVGPVGSGGSMCGTTRVLRASFPELHAIGVDTPNSVLFGQPSGKLVRLAGLGGEIVPSNVDHREFDEIHWLTPVEAFHSTHQLHRNRGLFMGPASGAAYRVANWWSSKHPRKKVVAIFPDEGHRYGETVYDDAWLKSFAGWPDAVRREPVAVETPTESLKGWSCYTWGRRTLEQVLSSLLAPVSTSLIETRLQPLTQHPVEPSPKQRTEPGESSKGDVSPTLIALSHSDGALVSHLELDHDQAQFVDPLYVVFSELRNSSNPNLEHPFSVAIRDEIVGFFVLREKAALPEWAPPDAITLHSLRIARSRQGNGYGKAALHLAKQWVKSNRLSVNRLMLGVNTRNRKARRLYKQTNFLETGASYCGPHGMQDILECEIDSRN</sequence>
<feature type="compositionally biased region" description="Basic and acidic residues" evidence="3">
    <location>
        <begin position="368"/>
        <end position="379"/>
    </location>
</feature>
<gene>
    <name evidence="5" type="ORF">BN2476_630116</name>
</gene>
<dbReference type="PANTHER" id="PTHR10314">
    <property type="entry name" value="CYSTATHIONINE BETA-SYNTHASE"/>
    <property type="match status" value="1"/>
</dbReference>
<dbReference type="PROSITE" id="PS51186">
    <property type="entry name" value="GNAT"/>
    <property type="match status" value="1"/>
</dbReference>
<dbReference type="InterPro" id="IPR001926">
    <property type="entry name" value="TrpB-like_PALP"/>
</dbReference>
<dbReference type="CDD" id="cd01561">
    <property type="entry name" value="CBS_like"/>
    <property type="match status" value="1"/>
</dbReference>